<reference evidence="2 3" key="1">
    <citation type="submission" date="2021-01" db="EMBL/GenBank/DDBJ databases">
        <title>Brevundimonas vitis sp. nov., an bacterium isolated from grape (Vitis vinifera).</title>
        <authorList>
            <person name="Jiang L."/>
            <person name="Lee J."/>
        </authorList>
    </citation>
    <scope>NUCLEOTIDE SEQUENCE [LARGE SCALE GENOMIC DNA]</scope>
    <source>
        <strain evidence="2 3">GRTSA-9</strain>
    </source>
</reference>
<protein>
    <recommendedName>
        <fullName evidence="4">Major facilitator superfamily (MFS) profile domain-containing protein</fullName>
    </recommendedName>
</protein>
<evidence type="ECO:0008006" key="4">
    <source>
        <dbReference type="Google" id="ProtNLM"/>
    </source>
</evidence>
<keyword evidence="3" id="KW-1185">Reference proteome</keyword>
<evidence type="ECO:0000313" key="2">
    <source>
        <dbReference type="EMBL" id="QQQ18142.1"/>
    </source>
</evidence>
<evidence type="ECO:0000256" key="1">
    <source>
        <dbReference type="SAM" id="Phobius"/>
    </source>
</evidence>
<dbReference type="EMBL" id="CP067977">
    <property type="protein sequence ID" value="QQQ18142.1"/>
    <property type="molecule type" value="Genomic_DNA"/>
</dbReference>
<dbReference type="RefSeq" id="WP_201102514.1">
    <property type="nucleotide sequence ID" value="NZ_CP067977.1"/>
</dbReference>
<gene>
    <name evidence="2" type="ORF">JIP62_12620</name>
</gene>
<feature type="transmembrane region" description="Helical" evidence="1">
    <location>
        <begin position="48"/>
        <end position="69"/>
    </location>
</feature>
<sequence length="178" mass="18898">MFNGAYLKQRLGWYGALWVGGFLLSGVSILLGMLFADMMAMADIVLPVMMGAVGLALGVGVVMALVSGQTLGTKLVIVILALLLVLPLFWAPVSAAVVIAFFADRSIEYSAVYAGFQIGVSRLLYPLTEAVLGPGLFDSIWGAFQVAASIVGFFSALSNLWPRIRRLLGPEPVAETVD</sequence>
<evidence type="ECO:0000313" key="3">
    <source>
        <dbReference type="Proteomes" id="UP000595448"/>
    </source>
</evidence>
<feature type="transmembrane region" description="Helical" evidence="1">
    <location>
        <begin position="12"/>
        <end position="36"/>
    </location>
</feature>
<feature type="transmembrane region" description="Helical" evidence="1">
    <location>
        <begin position="75"/>
        <end position="103"/>
    </location>
</feature>
<proteinExistence type="predicted"/>
<accession>A0ABX7BKP7</accession>
<keyword evidence="1" id="KW-0472">Membrane</keyword>
<organism evidence="2 3">
    <name type="scientific">Brevundimonas vitisensis</name>
    <dbReference type="NCBI Taxonomy" id="2800818"/>
    <lineage>
        <taxon>Bacteria</taxon>
        <taxon>Pseudomonadati</taxon>
        <taxon>Pseudomonadota</taxon>
        <taxon>Alphaproteobacteria</taxon>
        <taxon>Caulobacterales</taxon>
        <taxon>Caulobacteraceae</taxon>
        <taxon>Brevundimonas</taxon>
    </lineage>
</organism>
<dbReference type="Proteomes" id="UP000595448">
    <property type="component" value="Chromosome"/>
</dbReference>
<feature type="transmembrane region" description="Helical" evidence="1">
    <location>
        <begin position="140"/>
        <end position="161"/>
    </location>
</feature>
<keyword evidence="1" id="KW-0812">Transmembrane</keyword>
<keyword evidence="1" id="KW-1133">Transmembrane helix</keyword>
<name>A0ABX7BKP7_9CAUL</name>